<dbReference type="EMBL" id="UINC01001762">
    <property type="protein sequence ID" value="SUZ88280.1"/>
    <property type="molecule type" value="Genomic_DNA"/>
</dbReference>
<feature type="compositionally biased region" description="Basic and acidic residues" evidence="3">
    <location>
        <begin position="7"/>
        <end position="31"/>
    </location>
</feature>
<dbReference type="GO" id="GO:0008173">
    <property type="term" value="F:RNA methyltransferase activity"/>
    <property type="evidence" value="ECO:0007669"/>
    <property type="project" value="InterPro"/>
</dbReference>
<dbReference type="Pfam" id="PF08032">
    <property type="entry name" value="SpoU_sub_bind"/>
    <property type="match status" value="1"/>
</dbReference>
<evidence type="ECO:0000259" key="4">
    <source>
        <dbReference type="SMART" id="SM00967"/>
    </source>
</evidence>
<dbReference type="Pfam" id="PF00588">
    <property type="entry name" value="SpoU_methylase"/>
    <property type="match status" value="1"/>
</dbReference>
<dbReference type="CDD" id="cd18103">
    <property type="entry name" value="SpoU-like_RlmB"/>
    <property type="match status" value="1"/>
</dbReference>
<dbReference type="GO" id="GO:0032259">
    <property type="term" value="P:methylation"/>
    <property type="evidence" value="ECO:0007669"/>
    <property type="project" value="UniProtKB-KW"/>
</dbReference>
<dbReference type="Gene3D" id="3.30.1330.30">
    <property type="match status" value="1"/>
</dbReference>
<dbReference type="Gene3D" id="3.40.1280.10">
    <property type="match status" value="1"/>
</dbReference>
<dbReference type="SUPFAM" id="SSF75217">
    <property type="entry name" value="alpha/beta knot"/>
    <property type="match status" value="1"/>
</dbReference>
<dbReference type="SUPFAM" id="SSF55315">
    <property type="entry name" value="L30e-like"/>
    <property type="match status" value="1"/>
</dbReference>
<dbReference type="InterPro" id="IPR029064">
    <property type="entry name" value="Ribosomal_eL30-like_sf"/>
</dbReference>
<organism evidence="5">
    <name type="scientific">marine metagenome</name>
    <dbReference type="NCBI Taxonomy" id="408172"/>
    <lineage>
        <taxon>unclassified sequences</taxon>
        <taxon>metagenomes</taxon>
        <taxon>ecological metagenomes</taxon>
    </lineage>
</organism>
<accession>A0A381R9H9</accession>
<dbReference type="InterPro" id="IPR013123">
    <property type="entry name" value="SpoU_subst-bd"/>
</dbReference>
<dbReference type="PANTHER" id="PTHR46429:SF1">
    <property type="entry name" value="23S RRNA (GUANOSINE-2'-O-)-METHYLTRANSFERASE RLMB"/>
    <property type="match status" value="1"/>
</dbReference>
<dbReference type="GO" id="GO:0003723">
    <property type="term" value="F:RNA binding"/>
    <property type="evidence" value="ECO:0007669"/>
    <property type="project" value="InterPro"/>
</dbReference>
<sequence length="285" mass="31108">MFTNKESSPEKSPFKRHENEGGRTDTGAKKEGKGRKTGGSGKDLLYGILPVQGALSHRRRKLDHLYFKKDADSSERLREIRMLAEQHGVPLSEVPVKKLEEMCPDAVHQGVVLRCGALPFSTLSDLPQSAEGQYPLIVALDQIEDPHNLGAILRTCGFFKVSAVVVPQDHTSGLTAVVAKTSAGVSEWFPVISVPNLARFLQQQKSKGFWVIGLAGDAVESVAEFSQDRPLILALGNEGKGMRRLTRKHCDWLVSIPGNPEVSSLNVSNAAAVVLFHLQNQPQIS</sequence>
<dbReference type="InterPro" id="IPR029028">
    <property type="entry name" value="Alpha/beta_knot_MTases"/>
</dbReference>
<feature type="region of interest" description="Disordered" evidence="3">
    <location>
        <begin position="1"/>
        <end position="41"/>
    </location>
</feature>
<reference evidence="5" key="1">
    <citation type="submission" date="2018-05" db="EMBL/GenBank/DDBJ databases">
        <authorList>
            <person name="Lanie J.A."/>
            <person name="Ng W.-L."/>
            <person name="Kazmierczak K.M."/>
            <person name="Andrzejewski T.M."/>
            <person name="Davidsen T.M."/>
            <person name="Wayne K.J."/>
            <person name="Tettelin H."/>
            <person name="Glass J.I."/>
            <person name="Rusch D."/>
            <person name="Podicherti R."/>
            <person name="Tsui H.-C.T."/>
            <person name="Winkler M.E."/>
        </authorList>
    </citation>
    <scope>NUCLEOTIDE SEQUENCE</scope>
</reference>
<evidence type="ECO:0000256" key="2">
    <source>
        <dbReference type="ARBA" id="ARBA00022679"/>
    </source>
</evidence>
<dbReference type="SMART" id="SM00967">
    <property type="entry name" value="SpoU_sub_bind"/>
    <property type="match status" value="1"/>
</dbReference>
<dbReference type="GO" id="GO:0005829">
    <property type="term" value="C:cytosol"/>
    <property type="evidence" value="ECO:0007669"/>
    <property type="project" value="TreeGrafter"/>
</dbReference>
<dbReference type="PANTHER" id="PTHR46429">
    <property type="entry name" value="23S RRNA (GUANOSINE-2'-O-)-METHYLTRANSFERASE RLMB"/>
    <property type="match status" value="1"/>
</dbReference>
<keyword evidence="2" id="KW-0808">Transferase</keyword>
<keyword evidence="1" id="KW-0489">Methyltransferase</keyword>
<protein>
    <recommendedName>
        <fullName evidence="4">RNA 2-O ribose methyltransferase substrate binding domain-containing protein</fullName>
    </recommendedName>
</protein>
<dbReference type="NCBIfam" id="TIGR00186">
    <property type="entry name" value="rRNA_methyl_3"/>
    <property type="match status" value="1"/>
</dbReference>
<dbReference type="GO" id="GO:0006396">
    <property type="term" value="P:RNA processing"/>
    <property type="evidence" value="ECO:0007669"/>
    <property type="project" value="InterPro"/>
</dbReference>
<dbReference type="InterPro" id="IPR004441">
    <property type="entry name" value="rRNA_MeTrfase_TrmH"/>
</dbReference>
<dbReference type="InterPro" id="IPR001537">
    <property type="entry name" value="SpoU_MeTrfase"/>
</dbReference>
<name>A0A381R9H9_9ZZZZ</name>
<evidence type="ECO:0000313" key="5">
    <source>
        <dbReference type="EMBL" id="SUZ88280.1"/>
    </source>
</evidence>
<evidence type="ECO:0000256" key="1">
    <source>
        <dbReference type="ARBA" id="ARBA00022603"/>
    </source>
</evidence>
<dbReference type="AlphaFoldDB" id="A0A381R9H9"/>
<gene>
    <name evidence="5" type="ORF">METZ01_LOCUS41134</name>
</gene>
<dbReference type="InterPro" id="IPR029026">
    <property type="entry name" value="tRNA_m1G_MTases_N"/>
</dbReference>
<proteinExistence type="predicted"/>
<feature type="domain" description="RNA 2-O ribose methyltransferase substrate binding" evidence="4">
    <location>
        <begin position="44"/>
        <end position="121"/>
    </location>
</feature>
<evidence type="ECO:0000256" key="3">
    <source>
        <dbReference type="SAM" id="MobiDB-lite"/>
    </source>
</evidence>